<dbReference type="HOGENOM" id="CLU_2889752_0_0_1"/>
<dbReference type="Gramene" id="OPUNC03G13400.1">
    <property type="protein sequence ID" value="OPUNC03G13400.1"/>
    <property type="gene ID" value="OPUNC03G13400"/>
</dbReference>
<evidence type="ECO:0000313" key="2">
    <source>
        <dbReference type="Proteomes" id="UP000026962"/>
    </source>
</evidence>
<dbReference type="Proteomes" id="UP000026962">
    <property type="component" value="Chromosome 3"/>
</dbReference>
<accession>A0A0E0KCI9</accession>
<proteinExistence type="predicted"/>
<reference evidence="1" key="1">
    <citation type="submission" date="2015-04" db="UniProtKB">
        <authorList>
            <consortium name="EnsemblPlants"/>
        </authorList>
    </citation>
    <scope>IDENTIFICATION</scope>
</reference>
<dbReference type="EnsemblPlants" id="OPUNC03G13400.1">
    <property type="protein sequence ID" value="OPUNC03G13400.1"/>
    <property type="gene ID" value="OPUNC03G13400"/>
</dbReference>
<name>A0A0E0KCI9_ORYPU</name>
<protein>
    <submittedName>
        <fullName evidence="1">Uncharacterized protein</fullName>
    </submittedName>
</protein>
<dbReference type="AlphaFoldDB" id="A0A0E0KCI9"/>
<organism evidence="1">
    <name type="scientific">Oryza punctata</name>
    <name type="common">Red rice</name>
    <dbReference type="NCBI Taxonomy" id="4537"/>
    <lineage>
        <taxon>Eukaryota</taxon>
        <taxon>Viridiplantae</taxon>
        <taxon>Streptophyta</taxon>
        <taxon>Embryophyta</taxon>
        <taxon>Tracheophyta</taxon>
        <taxon>Spermatophyta</taxon>
        <taxon>Magnoliopsida</taxon>
        <taxon>Liliopsida</taxon>
        <taxon>Poales</taxon>
        <taxon>Poaceae</taxon>
        <taxon>BOP clade</taxon>
        <taxon>Oryzoideae</taxon>
        <taxon>Oryzeae</taxon>
        <taxon>Oryzinae</taxon>
        <taxon>Oryza</taxon>
    </lineage>
</organism>
<sequence>MCVLRVSTGNIAVCSTTPATEPASMYCQNRRPSWVAATASTGLGGSCACSSAAAAERRRSGVR</sequence>
<reference evidence="1" key="2">
    <citation type="submission" date="2018-05" db="EMBL/GenBank/DDBJ databases">
        <title>OpunRS2 (Oryza punctata Reference Sequence Version 2).</title>
        <authorList>
            <person name="Zhang J."/>
            <person name="Kudrna D."/>
            <person name="Lee S."/>
            <person name="Talag J."/>
            <person name="Welchert J."/>
            <person name="Wing R.A."/>
        </authorList>
    </citation>
    <scope>NUCLEOTIDE SEQUENCE [LARGE SCALE GENOMIC DNA]</scope>
</reference>
<keyword evidence="2" id="KW-1185">Reference proteome</keyword>
<evidence type="ECO:0000313" key="1">
    <source>
        <dbReference type="EnsemblPlants" id="OPUNC03G13400.1"/>
    </source>
</evidence>